<keyword evidence="1" id="KW-0732">Signal</keyword>
<accession>A0A239TV60</accession>
<name>A0A239TV60_9FIRM</name>
<feature type="chain" id="PRO_5011264941" evidence="1">
    <location>
        <begin position="22"/>
        <end position="484"/>
    </location>
</feature>
<dbReference type="Proteomes" id="UP000215383">
    <property type="component" value="Chromosome 1"/>
</dbReference>
<organism evidence="2 3">
    <name type="scientific">Megamonas hypermegale</name>
    <dbReference type="NCBI Taxonomy" id="158847"/>
    <lineage>
        <taxon>Bacteria</taxon>
        <taxon>Bacillati</taxon>
        <taxon>Bacillota</taxon>
        <taxon>Negativicutes</taxon>
        <taxon>Selenomonadales</taxon>
        <taxon>Selenomonadaceae</taxon>
        <taxon>Megamonas</taxon>
    </lineage>
</organism>
<proteinExistence type="predicted"/>
<evidence type="ECO:0000313" key="3">
    <source>
        <dbReference type="Proteomes" id="UP000215383"/>
    </source>
</evidence>
<gene>
    <name evidence="2" type="ORF">SAMEA4364220_01431</name>
</gene>
<evidence type="ECO:0000256" key="1">
    <source>
        <dbReference type="SAM" id="SignalP"/>
    </source>
</evidence>
<dbReference type="EMBL" id="LT906446">
    <property type="protein sequence ID" value="SNV01425.1"/>
    <property type="molecule type" value="Genomic_DNA"/>
</dbReference>
<protein>
    <submittedName>
        <fullName evidence="2">Uncharacterized protein</fullName>
    </submittedName>
</protein>
<keyword evidence="3" id="KW-1185">Reference proteome</keyword>
<evidence type="ECO:0000313" key="2">
    <source>
        <dbReference type="EMBL" id="SNV01425.1"/>
    </source>
</evidence>
<feature type="signal peptide" evidence="1">
    <location>
        <begin position="1"/>
        <end position="21"/>
    </location>
</feature>
<reference evidence="2 3" key="1">
    <citation type="submission" date="2017-06" db="EMBL/GenBank/DDBJ databases">
        <authorList>
            <consortium name="Pathogen Informatics"/>
        </authorList>
    </citation>
    <scope>NUCLEOTIDE SEQUENCE [LARGE SCALE GENOMIC DNA]</scope>
    <source>
        <strain evidence="2 3">NCTC10570</strain>
    </source>
</reference>
<sequence length="484" mass="57183">MKKICILFCLCIICGYSVVFAEQNISVNLNWGETYSEIKEKYPLIYNNHLDDEDSNTYWLKLNEPYLNGKKVVDGKILIYLKENKLYRIKVDFVDGTELIVQDKTIKKMKEIGENLYWGMSFAQVSKLYELKYKEHDESENASVYYLTLPEKNFKRSVLKSNKILAYFWNNQLYKIMAEKEDGTEIILQDDGLLKKAKIQGDLNIKRKAHEEVVKKINKEIEKEIETSLNKINYVKLIPGLYWGESINDIVLDYAVKYVEYYRDENALVYEMDFQNPYTKKDRDYNDFINTYQQITEKIRLYLWNNQLYKIEMKYNDVEQVVSDKTLLNRAIVDGQTLKLGGTLLKPNHRNILTDVKNDKLYMYWGQSSEELFKIYELSRGGIIWDTISINSIDLDNGKENSSSIIVMFSNNHLYKILLCANKNLKEQQKDFVYVKNYLEKKFGKPSVYKKDIWLWQDVTIPVDKSEEDSLQALLNEEIVRSLQ</sequence>
<dbReference type="AlphaFoldDB" id="A0A239TV60"/>